<organism evidence="1 2">
    <name type="scientific">Rhodoferax koreensis</name>
    <dbReference type="NCBI Taxonomy" id="1842727"/>
    <lineage>
        <taxon>Bacteria</taxon>
        <taxon>Pseudomonadati</taxon>
        <taxon>Pseudomonadota</taxon>
        <taxon>Betaproteobacteria</taxon>
        <taxon>Burkholderiales</taxon>
        <taxon>Comamonadaceae</taxon>
        <taxon>Rhodoferax</taxon>
    </lineage>
</organism>
<dbReference type="STRING" id="1842727.RD110_11990"/>
<accession>A0A1P8JVP6</accession>
<evidence type="ECO:0000313" key="1">
    <source>
        <dbReference type="EMBL" id="APW37830.1"/>
    </source>
</evidence>
<name>A0A1P8JVP6_9BURK</name>
<proteinExistence type="predicted"/>
<dbReference type="KEGG" id="rhy:RD110_11990"/>
<sequence length="257" mass="27867">MRLTTRRPAAFLALWNGIASPALQPEYEAWHTFEHVPERVGLPGFIEARRYRAWSVDDAGAPLYFTCYWLDDLAALDSPAYREVFATPTPWSARMRTQLRAFFRQPCRLAGSHGTSTASQLCTLRLHGDPQAIASLLSAELQRLVDAAQVVSAQWGMAAPPGFEIPIANSGPASATPPGAEPGTEAVVMLQGFDRAPLAASAAALVQALAAVTTLPEPPGFFELLSQVRQDELAHPLTTRQPALMPLFHSFHSGDKP</sequence>
<evidence type="ECO:0000313" key="2">
    <source>
        <dbReference type="Proteomes" id="UP000186609"/>
    </source>
</evidence>
<gene>
    <name evidence="1" type="ORF">RD110_11990</name>
</gene>
<dbReference type="RefSeq" id="WP_076199709.1">
    <property type="nucleotide sequence ID" value="NZ_CP019236.1"/>
</dbReference>
<dbReference type="OrthoDB" id="6537357at2"/>
<dbReference type="EMBL" id="CP019236">
    <property type="protein sequence ID" value="APW37830.1"/>
    <property type="molecule type" value="Genomic_DNA"/>
</dbReference>
<dbReference type="Proteomes" id="UP000186609">
    <property type="component" value="Chromosome"/>
</dbReference>
<reference evidence="1 2" key="1">
    <citation type="submission" date="2017-01" db="EMBL/GenBank/DDBJ databases">
        <authorList>
            <person name="Mah S.A."/>
            <person name="Swanson W.J."/>
            <person name="Moy G.W."/>
            <person name="Vacquier V.D."/>
        </authorList>
    </citation>
    <scope>NUCLEOTIDE SEQUENCE [LARGE SCALE GENOMIC DNA]</scope>
    <source>
        <strain evidence="1 2">DCY110</strain>
    </source>
</reference>
<protein>
    <submittedName>
        <fullName evidence="1">Uncharacterized protein</fullName>
    </submittedName>
</protein>
<keyword evidence="2" id="KW-1185">Reference proteome</keyword>
<dbReference type="AlphaFoldDB" id="A0A1P8JVP6"/>